<accession>A0A1M4S4W0</accession>
<evidence type="ECO:0000256" key="9">
    <source>
        <dbReference type="ARBA" id="ARBA00040345"/>
    </source>
</evidence>
<comment type="subcellular location">
    <subcellularLocation>
        <location evidence="1">Cell membrane</location>
    </subcellularLocation>
</comment>
<dbReference type="PANTHER" id="PTHR43646:SF2">
    <property type="entry name" value="GLYCOSYLTRANSFERASE 2-LIKE DOMAIN-CONTAINING PROTEIN"/>
    <property type="match status" value="1"/>
</dbReference>
<comment type="pathway">
    <text evidence="7">Carotenoid biosynthesis; staphyloxanthin biosynthesis; staphyloxanthin from farnesyl diphosphate: step 4/5.</text>
</comment>
<evidence type="ECO:0000256" key="3">
    <source>
        <dbReference type="ARBA" id="ARBA00022676"/>
    </source>
</evidence>
<dbReference type="GO" id="GO:0005886">
    <property type="term" value="C:plasma membrane"/>
    <property type="evidence" value="ECO:0007669"/>
    <property type="project" value="UniProtKB-SubCell"/>
</dbReference>
<feature type="domain" description="Glycosyltransferase 2-like" evidence="11">
    <location>
        <begin position="59"/>
        <end position="180"/>
    </location>
</feature>
<dbReference type="PANTHER" id="PTHR43646">
    <property type="entry name" value="GLYCOSYLTRANSFERASE"/>
    <property type="match status" value="1"/>
</dbReference>
<evidence type="ECO:0000256" key="8">
    <source>
        <dbReference type="ARBA" id="ARBA00038120"/>
    </source>
</evidence>
<dbReference type="EMBL" id="FQUL01000001">
    <property type="protein sequence ID" value="SHE27238.1"/>
    <property type="molecule type" value="Genomic_DNA"/>
</dbReference>
<keyword evidence="3" id="KW-0328">Glycosyltransferase</keyword>
<evidence type="ECO:0000313" key="12">
    <source>
        <dbReference type="EMBL" id="SHE27238.1"/>
    </source>
</evidence>
<evidence type="ECO:0000256" key="1">
    <source>
        <dbReference type="ARBA" id="ARBA00004236"/>
    </source>
</evidence>
<comment type="function">
    <text evidence="6">Catalyzes the glycosylation of 4,4'-diaponeurosporenoate, i.e. the esterification of glucose at the C1'' position with the carboxyl group of 4,4'-diaponeurosporenic acid, to form glycosyl-4,4'-diaponeurosporenoate. This is a step in the biosynthesis of staphyloxanthin, an orange pigment present in most staphylococci strains.</text>
</comment>
<evidence type="ECO:0000256" key="2">
    <source>
        <dbReference type="ARBA" id="ARBA00022475"/>
    </source>
</evidence>
<proteinExistence type="inferred from homology"/>
<dbReference type="GO" id="GO:0016757">
    <property type="term" value="F:glycosyltransferase activity"/>
    <property type="evidence" value="ECO:0007669"/>
    <property type="project" value="UniProtKB-KW"/>
</dbReference>
<dbReference type="STRING" id="1121881.SAMN02745225_00042"/>
<dbReference type="AlphaFoldDB" id="A0A1M4S4W0"/>
<evidence type="ECO:0000256" key="5">
    <source>
        <dbReference type="ARBA" id="ARBA00023136"/>
    </source>
</evidence>
<keyword evidence="13" id="KW-1185">Reference proteome</keyword>
<dbReference type="SUPFAM" id="SSF53448">
    <property type="entry name" value="Nucleotide-diphospho-sugar transferases"/>
    <property type="match status" value="1"/>
</dbReference>
<evidence type="ECO:0000256" key="7">
    <source>
        <dbReference type="ARBA" id="ARBA00037904"/>
    </source>
</evidence>
<keyword evidence="2" id="KW-1003">Cell membrane</keyword>
<keyword evidence="5 10" id="KW-0472">Membrane</keyword>
<evidence type="ECO:0000256" key="4">
    <source>
        <dbReference type="ARBA" id="ARBA00022679"/>
    </source>
</evidence>
<keyword evidence="10" id="KW-1133">Transmembrane helix</keyword>
<gene>
    <name evidence="12" type="ORF">SAMN02745225_00042</name>
</gene>
<evidence type="ECO:0000313" key="13">
    <source>
        <dbReference type="Proteomes" id="UP000184295"/>
    </source>
</evidence>
<keyword evidence="4 12" id="KW-0808">Transferase</keyword>
<dbReference type="Gene3D" id="3.90.550.10">
    <property type="entry name" value="Spore Coat Polysaccharide Biosynthesis Protein SpsA, Chain A"/>
    <property type="match status" value="1"/>
</dbReference>
<feature type="transmembrane region" description="Helical" evidence="10">
    <location>
        <begin position="354"/>
        <end position="376"/>
    </location>
</feature>
<organism evidence="12 13">
    <name type="scientific">Ferrithrix thermotolerans DSM 19514</name>
    <dbReference type="NCBI Taxonomy" id="1121881"/>
    <lineage>
        <taxon>Bacteria</taxon>
        <taxon>Bacillati</taxon>
        <taxon>Actinomycetota</taxon>
        <taxon>Acidimicrobiia</taxon>
        <taxon>Acidimicrobiales</taxon>
        <taxon>Acidimicrobiaceae</taxon>
        <taxon>Ferrithrix</taxon>
    </lineage>
</organism>
<dbReference type="Pfam" id="PF00535">
    <property type="entry name" value="Glycos_transf_2"/>
    <property type="match status" value="1"/>
</dbReference>
<name>A0A1M4S4W0_9ACTN</name>
<protein>
    <recommendedName>
        <fullName evidence="9">4,4'-diaponeurosporenoate glycosyltransferase</fullName>
    </recommendedName>
</protein>
<evidence type="ECO:0000256" key="10">
    <source>
        <dbReference type="SAM" id="Phobius"/>
    </source>
</evidence>
<dbReference type="InterPro" id="IPR029044">
    <property type="entry name" value="Nucleotide-diphossugar_trans"/>
</dbReference>
<evidence type="ECO:0000259" key="11">
    <source>
        <dbReference type="Pfam" id="PF00535"/>
    </source>
</evidence>
<keyword evidence="10" id="KW-0812">Transmembrane</keyword>
<dbReference type="OrthoDB" id="5011697at2"/>
<comment type="similarity">
    <text evidence="8">Belongs to the glycosyltransferase 2 family. CrtQ subfamily.</text>
</comment>
<dbReference type="Proteomes" id="UP000184295">
    <property type="component" value="Unassembled WGS sequence"/>
</dbReference>
<dbReference type="RefSeq" id="WP_072787565.1">
    <property type="nucleotide sequence ID" value="NZ_FQUL01000001.1"/>
</dbReference>
<evidence type="ECO:0000256" key="6">
    <source>
        <dbReference type="ARBA" id="ARBA00037281"/>
    </source>
</evidence>
<dbReference type="InterPro" id="IPR001173">
    <property type="entry name" value="Glyco_trans_2-like"/>
</dbReference>
<reference evidence="13" key="1">
    <citation type="submission" date="2016-11" db="EMBL/GenBank/DDBJ databases">
        <authorList>
            <person name="Varghese N."/>
            <person name="Submissions S."/>
        </authorList>
    </citation>
    <scope>NUCLEOTIDE SEQUENCE [LARGE SCALE GENOMIC DNA]</scope>
    <source>
        <strain evidence="13">DSM 19514</strain>
    </source>
</reference>
<sequence length="399" mass="43540">MSISYSLYLLVAPLALLLLYRVKEPLAIDEGVSAPVRLVDEKAYESNSKPSSPYLSIEVVVPARDEEESIGVLLHSLSQQKTTNCSIRVTVIDDHSSDSTAQVARSYGAEVFQSDLLLPGDNPKARALANYQPFIQGDVVVFLDADVTLLDSHLIENLGKYLVLGGSDLVSIQPFHRCGSIWESLSLFPNMVALMGSGAFSLWNKRHSSKVAFGPCLAAMNHKYQEVGGHQGICHEILDDAALARSFTKSGYRVSLYSGSKGVSFRMYPKGLRQLVEGFTKNLGAGSAGASADAVSLTALWITAFLGSFLHVIFDLFNGEPGSLLLSTATLVLYILETRFLGKKIGRYSPIWYVLAPIALSFFVYLFAASLVKLYVLRSVTWKGRSIVIGGNKGEQRRD</sequence>